<name>A0ABD4SYN0_9CYAN</name>
<dbReference type="InterPro" id="IPR037359">
    <property type="entry name" value="NST/OST"/>
</dbReference>
<dbReference type="PANTHER" id="PTHR10605">
    <property type="entry name" value="HEPARAN SULFATE SULFOTRANSFERASE"/>
    <property type="match status" value="1"/>
</dbReference>
<evidence type="ECO:0000313" key="2">
    <source>
        <dbReference type="EMBL" id="MCM1981519.1"/>
    </source>
</evidence>
<keyword evidence="3" id="KW-1185">Reference proteome</keyword>
<keyword evidence="1" id="KW-0808">Transferase</keyword>
<dbReference type="Pfam" id="PF13469">
    <property type="entry name" value="Sulfotransfer_3"/>
    <property type="match status" value="1"/>
</dbReference>
<gene>
    <name evidence="2" type="ORF">QQ91_0001570</name>
</gene>
<reference evidence="2 3" key="1">
    <citation type="journal article" date="2015" name="Genome Announc.">
        <title>Draft Genome Sequence of Filamentous Marine Cyanobacterium Lyngbya confervoides Strain BDU141951.</title>
        <authorList>
            <person name="Chandrababunaidu M.M."/>
            <person name="Sen D."/>
            <person name="Tripathy S."/>
        </authorList>
    </citation>
    <scope>NUCLEOTIDE SEQUENCE [LARGE SCALE GENOMIC DNA]</scope>
    <source>
        <strain evidence="2 3">BDU141951</strain>
    </source>
</reference>
<sequence length="308" mass="35225">MALPNFLIIGAAKAGTTSLYAYLQQHPQIFLSTPKEPRFFALAGDTPQYQGPIQLINQGSVTSWEDYQALFAGASEAAIARGEASTIYLYDPRAVGRIRHYLPEAKLIAILRNPVDRAYSSYLHLVRDGQETLSFEAALAAEPERIRQGWPPLWHYQQRGYYYAQLKPYYDVFDPAQIKILRFEDLAQNPKALMQELFRFLGVSTDFRPDFTEKQNVSGVPKSQALSYLLNRDNPLKSLSKILLPQSLRKAGYRILQRRNTGTKTTLRPDTRAWLTRSYREDMTQLEALLGEDLSSWKTFEDNAHQLN</sequence>
<protein>
    <submittedName>
        <fullName evidence="2">Sulfotransferase</fullName>
    </submittedName>
</protein>
<evidence type="ECO:0000313" key="3">
    <source>
        <dbReference type="Proteomes" id="UP000031561"/>
    </source>
</evidence>
<accession>A0ABD4SYN0</accession>
<organism evidence="2 3">
    <name type="scientific">Lyngbya confervoides BDU141951</name>
    <dbReference type="NCBI Taxonomy" id="1574623"/>
    <lineage>
        <taxon>Bacteria</taxon>
        <taxon>Bacillati</taxon>
        <taxon>Cyanobacteriota</taxon>
        <taxon>Cyanophyceae</taxon>
        <taxon>Oscillatoriophycideae</taxon>
        <taxon>Oscillatoriales</taxon>
        <taxon>Microcoleaceae</taxon>
        <taxon>Lyngbya</taxon>
    </lineage>
</organism>
<dbReference type="Gene3D" id="3.40.50.300">
    <property type="entry name" value="P-loop containing nucleotide triphosphate hydrolases"/>
    <property type="match status" value="1"/>
</dbReference>
<dbReference type="RefSeq" id="WP_166279123.1">
    <property type="nucleotide sequence ID" value="NZ_JTHE03000009.1"/>
</dbReference>
<evidence type="ECO:0000256" key="1">
    <source>
        <dbReference type="ARBA" id="ARBA00022679"/>
    </source>
</evidence>
<dbReference type="SUPFAM" id="SSF52540">
    <property type="entry name" value="P-loop containing nucleoside triphosphate hydrolases"/>
    <property type="match status" value="1"/>
</dbReference>
<dbReference type="AlphaFoldDB" id="A0ABD4SYN0"/>
<proteinExistence type="predicted"/>
<dbReference type="InterPro" id="IPR027417">
    <property type="entry name" value="P-loop_NTPase"/>
</dbReference>
<dbReference type="Proteomes" id="UP000031561">
    <property type="component" value="Unassembled WGS sequence"/>
</dbReference>
<comment type="caution">
    <text evidence="2">The sequence shown here is derived from an EMBL/GenBank/DDBJ whole genome shotgun (WGS) entry which is preliminary data.</text>
</comment>
<dbReference type="EMBL" id="JTHE03000009">
    <property type="protein sequence ID" value="MCM1981519.1"/>
    <property type="molecule type" value="Genomic_DNA"/>
</dbReference>
<dbReference type="GO" id="GO:0016740">
    <property type="term" value="F:transferase activity"/>
    <property type="evidence" value="ECO:0007669"/>
    <property type="project" value="UniProtKB-KW"/>
</dbReference>
<dbReference type="PANTHER" id="PTHR10605:SF56">
    <property type="entry name" value="BIFUNCTIONAL HEPARAN SULFATE N-DEACETYLASE_N-SULFOTRANSFERASE"/>
    <property type="match status" value="1"/>
</dbReference>